<dbReference type="SUPFAM" id="SSF52317">
    <property type="entry name" value="Class I glutamine amidotransferase-like"/>
    <property type="match status" value="1"/>
</dbReference>
<dbReference type="HOGENOM" id="CLU_072952_1_0_10"/>
<dbReference type="RefSeq" id="WP_011358385.1">
    <property type="nucleotide sequence ID" value="NC_007512.1"/>
</dbReference>
<reference evidence="2" key="1">
    <citation type="submission" date="2005-08" db="EMBL/GenBank/DDBJ databases">
        <title>Complete sequence of Pelodictyon luteolum DSM 273.</title>
        <authorList>
            <consortium name="US DOE Joint Genome Institute"/>
            <person name="Copeland A."/>
            <person name="Lucas S."/>
            <person name="Lapidus A."/>
            <person name="Barry K."/>
            <person name="Detter J.C."/>
            <person name="Glavina T."/>
            <person name="Hammon N."/>
            <person name="Israni S."/>
            <person name="Pitluck S."/>
            <person name="Bryant D."/>
            <person name="Schmutz J."/>
            <person name="Larimer F."/>
            <person name="Land M."/>
            <person name="Kyrpides N."/>
            <person name="Ivanova N."/>
            <person name="Richardson P."/>
        </authorList>
    </citation>
    <scope>NUCLEOTIDE SEQUENCE [LARGE SCALE GENOMIC DNA]</scope>
    <source>
        <strain evidence="2">DSM 273 / BCRC 81028 / 2530</strain>
    </source>
</reference>
<dbReference type="OrthoDB" id="9800516at2"/>
<dbReference type="PIRSF" id="PIRSF006320">
    <property type="entry name" value="Elb2"/>
    <property type="match status" value="1"/>
</dbReference>
<dbReference type="Gene3D" id="3.40.50.880">
    <property type="match status" value="1"/>
</dbReference>
<dbReference type="PANTHER" id="PTHR10224">
    <property type="entry name" value="ES1 PROTEIN HOMOLOG, MITOCHONDRIAL"/>
    <property type="match status" value="1"/>
</dbReference>
<evidence type="ECO:0000313" key="2">
    <source>
        <dbReference type="Proteomes" id="UP000002709"/>
    </source>
</evidence>
<name>Q3B2B8_CHLL3</name>
<dbReference type="PANTHER" id="PTHR10224:SF12">
    <property type="entry name" value="GLYOXALASE ELBB"/>
    <property type="match status" value="1"/>
</dbReference>
<dbReference type="eggNOG" id="COG3155">
    <property type="taxonomic scope" value="Bacteria"/>
</dbReference>
<protein>
    <submittedName>
        <fullName evidence="1">Es1 family protein</fullName>
    </submittedName>
</protein>
<dbReference type="InterPro" id="IPR029062">
    <property type="entry name" value="Class_I_gatase-like"/>
</dbReference>
<dbReference type="InterPro" id="IPR026041">
    <property type="entry name" value="ElbB"/>
</dbReference>
<dbReference type="KEGG" id="plt:Plut_1659"/>
<evidence type="ECO:0000313" key="1">
    <source>
        <dbReference type="EMBL" id="ABB24513.1"/>
    </source>
</evidence>
<dbReference type="AlphaFoldDB" id="Q3B2B8"/>
<organism evidence="1 2">
    <name type="scientific">Chlorobium luteolum (strain DSM 273 / BCRC 81028 / 2530)</name>
    <name type="common">Pelodictyon luteolum</name>
    <dbReference type="NCBI Taxonomy" id="319225"/>
    <lineage>
        <taxon>Bacteria</taxon>
        <taxon>Pseudomonadati</taxon>
        <taxon>Chlorobiota</taxon>
        <taxon>Chlorobiia</taxon>
        <taxon>Chlorobiales</taxon>
        <taxon>Chlorobiaceae</taxon>
        <taxon>Chlorobium/Pelodictyon group</taxon>
        <taxon>Pelodictyon</taxon>
    </lineage>
</organism>
<keyword evidence="2" id="KW-1185">Reference proteome</keyword>
<proteinExistence type="predicted"/>
<dbReference type="NCBIfam" id="NF008747">
    <property type="entry name" value="PRK11780.1"/>
    <property type="match status" value="1"/>
</dbReference>
<dbReference type="EMBL" id="CP000096">
    <property type="protein sequence ID" value="ABB24513.1"/>
    <property type="molecule type" value="Genomic_DNA"/>
</dbReference>
<gene>
    <name evidence="1" type="ordered locus">Plut_1659</name>
</gene>
<dbReference type="Proteomes" id="UP000002709">
    <property type="component" value="Chromosome"/>
</dbReference>
<accession>Q3B2B8</accession>
<sequence>MKKRIGVILSGCGHLDGSEIQEAVLTLLAIDRAGAEAVCLAPDIPQHHVVNHRTGKEEEGAVRNVLDESARIARGEITDLKRFDTLHLDALVIPGGYGAAKNLSTYAVKGPECTIDPGVEHAVRSFHDEGKPLGFICIAPAIAACVLGSRKPELTIGNDPATAADLESMGARHVECTVNNAHVWHEGKVVSTPAYMLGPSISEVAKGIDRLIQAVLELA</sequence>
<dbReference type="CDD" id="cd03133">
    <property type="entry name" value="GATase1_ES1"/>
    <property type="match status" value="1"/>
</dbReference>